<organism evidence="2">
    <name type="scientific">Noctiluca scintillans</name>
    <name type="common">Sea sparkle</name>
    <name type="synonym">Red tide dinoflagellate</name>
    <dbReference type="NCBI Taxonomy" id="2966"/>
    <lineage>
        <taxon>Eukaryota</taxon>
        <taxon>Sar</taxon>
        <taxon>Alveolata</taxon>
        <taxon>Dinophyceae</taxon>
        <taxon>Noctilucales</taxon>
        <taxon>Noctilucaceae</taxon>
        <taxon>Noctiluca</taxon>
    </lineage>
</organism>
<proteinExistence type="predicted"/>
<name>A0A7S1AH99_NOCSC</name>
<accession>A0A7S1AH99</accession>
<evidence type="ECO:0000313" key="2">
    <source>
        <dbReference type="EMBL" id="CAD8854165.1"/>
    </source>
</evidence>
<protein>
    <submittedName>
        <fullName evidence="2">Uncharacterized protein</fullName>
    </submittedName>
</protein>
<feature type="compositionally biased region" description="Basic and acidic residues" evidence="1">
    <location>
        <begin position="18"/>
        <end position="34"/>
    </location>
</feature>
<feature type="region of interest" description="Disordered" evidence="1">
    <location>
        <begin position="87"/>
        <end position="116"/>
    </location>
</feature>
<dbReference type="EMBL" id="HBFQ01040249">
    <property type="protein sequence ID" value="CAD8854165.1"/>
    <property type="molecule type" value="Transcribed_RNA"/>
</dbReference>
<gene>
    <name evidence="2" type="ORF">NSCI0253_LOCUS28516</name>
</gene>
<sequence length="395" mass="44180">MKATSVPRTPKEASSLSRRLDPSRVRPVSHERSKPHSILQFPCVTSCSDLYPHSDCRGSLSARAIFSKALPSDGLPAQSLSARAFRRGLSSPASRGDSSRTSSQRQLLSSSPDTTETLLPLRSDSLFEAPVDDAQGTVDAAILQVVQSLRQDLEVLKSMTKELDARWQKAHRQLHSNTMSALQRQDVQLKSLHAEVESVKGMEFASPSSFLSRPQRETKDWQRETAELWNIVAELRDRDLTESDACELDLDQASALRKLTQDLSFEKQDRCAQLAEIRDEMCREVSGIRRFVETERKAGRCDTAEFEATLNSVCQRPPSDPEDVRKKLFKECAVDVQDIEALYAMMEEARGEMFRLSGEIGQERDERNGETAQLKSELEKLSNALMSAGAYIVAT</sequence>
<dbReference type="AlphaFoldDB" id="A0A7S1AH99"/>
<feature type="compositionally biased region" description="Low complexity" evidence="1">
    <location>
        <begin position="99"/>
        <end position="111"/>
    </location>
</feature>
<evidence type="ECO:0000256" key="1">
    <source>
        <dbReference type="SAM" id="MobiDB-lite"/>
    </source>
</evidence>
<reference evidence="2" key="1">
    <citation type="submission" date="2021-01" db="EMBL/GenBank/DDBJ databases">
        <authorList>
            <person name="Corre E."/>
            <person name="Pelletier E."/>
            <person name="Niang G."/>
            <person name="Scheremetjew M."/>
            <person name="Finn R."/>
            <person name="Kale V."/>
            <person name="Holt S."/>
            <person name="Cochrane G."/>
            <person name="Meng A."/>
            <person name="Brown T."/>
            <person name="Cohen L."/>
        </authorList>
    </citation>
    <scope>NUCLEOTIDE SEQUENCE</scope>
</reference>
<feature type="region of interest" description="Disordered" evidence="1">
    <location>
        <begin position="1"/>
        <end position="35"/>
    </location>
</feature>